<keyword evidence="3" id="KW-1185">Reference proteome</keyword>
<dbReference type="Gene3D" id="3.30.420.10">
    <property type="entry name" value="Ribonuclease H-like superfamily/Ribonuclease H"/>
    <property type="match status" value="1"/>
</dbReference>
<dbReference type="GeneID" id="73379727"/>
<dbReference type="GO" id="GO:0005634">
    <property type="term" value="C:nucleus"/>
    <property type="evidence" value="ECO:0007669"/>
    <property type="project" value="TreeGrafter"/>
</dbReference>
<accession>A0AAI9SXX8</accession>
<dbReference type="SMART" id="SM00479">
    <property type="entry name" value="EXOIII"/>
    <property type="match status" value="1"/>
</dbReference>
<organism evidence="2 3">
    <name type="scientific">Candida oxycetoniae</name>
    <dbReference type="NCBI Taxonomy" id="497107"/>
    <lineage>
        <taxon>Eukaryota</taxon>
        <taxon>Fungi</taxon>
        <taxon>Dikarya</taxon>
        <taxon>Ascomycota</taxon>
        <taxon>Saccharomycotina</taxon>
        <taxon>Pichiomycetes</taxon>
        <taxon>Debaryomycetaceae</taxon>
        <taxon>Candida/Lodderomyces clade</taxon>
        <taxon>Candida</taxon>
    </lineage>
</organism>
<dbReference type="InterPro" id="IPR048519">
    <property type="entry name" value="Gfd2/YDR514C-like_C"/>
</dbReference>
<dbReference type="InterPro" id="IPR012337">
    <property type="entry name" value="RNaseH-like_sf"/>
</dbReference>
<dbReference type="Proteomes" id="UP001202479">
    <property type="component" value="Unassembled WGS sequence"/>
</dbReference>
<dbReference type="PANTHER" id="PTHR28083:SF1">
    <property type="entry name" value="GOOD FOR FULL DBP5 ACTIVITY PROTEIN 2"/>
    <property type="match status" value="1"/>
</dbReference>
<reference evidence="2" key="1">
    <citation type="journal article" date="2022" name="DNA Res.">
        <title>Genome analysis of five recently described species of the CUG-Ser clade uncovers Candida theae as a new hybrid lineage with pathogenic potential in the Candida parapsilosis species complex.</title>
        <authorList>
            <person name="Mixao V."/>
            <person name="Del Olmo V."/>
            <person name="Hegedusova E."/>
            <person name="Saus E."/>
            <person name="Pryszcz L."/>
            <person name="Cillingova A."/>
            <person name="Nosek J."/>
            <person name="Gabaldon T."/>
        </authorList>
    </citation>
    <scope>NUCLEOTIDE SEQUENCE</scope>
    <source>
        <strain evidence="2">CBS 10844</strain>
    </source>
</reference>
<proteinExistence type="predicted"/>
<dbReference type="EMBL" id="JAHUZD010000067">
    <property type="protein sequence ID" value="KAI3405154.2"/>
    <property type="molecule type" value="Genomic_DNA"/>
</dbReference>
<sequence>MSQLLIVTMHLLKVVRPICRQSRALFSTAQVNFEKLSNCAKEPSLNDSKSSKVELDASVSNKICLGGSKCDLEAMRESAINGTITAEAYLKSNHFAFQENSRAKAMAMIGEAISLVSPRTKPMISIDCESHEISQSKITEVGISILKASTFNTMLPMIKPMHIIIKENIKRTNHKFVPNNKNYFSNGVSYLMTKKTAAKFIKLLLDKYLFDLEGIFVGHAIEQDIKYLEKLGVKLSEPFHRIDTFKLHRLSRSKGGSLASCLKSMDIPHAYLHNAGNDAYYTLLLALAYCDPATRILKNLDQYTEVVGNGKKKKIINDKSDLVVVDDVEELLAGLDRW</sequence>
<dbReference type="InterPro" id="IPR040151">
    <property type="entry name" value="Gfd2/YDR514C-like"/>
</dbReference>
<feature type="domain" description="Exonuclease" evidence="1">
    <location>
        <begin position="122"/>
        <end position="295"/>
    </location>
</feature>
<dbReference type="InterPro" id="IPR036397">
    <property type="entry name" value="RNaseH_sf"/>
</dbReference>
<comment type="caution">
    <text evidence="2">The sequence shown here is derived from an EMBL/GenBank/DDBJ whole genome shotgun (WGS) entry which is preliminary data.</text>
</comment>
<dbReference type="Pfam" id="PF21762">
    <property type="entry name" value="DEDDh_C"/>
    <property type="match status" value="1"/>
</dbReference>
<evidence type="ECO:0000259" key="1">
    <source>
        <dbReference type="SMART" id="SM00479"/>
    </source>
</evidence>
<dbReference type="InterPro" id="IPR013520">
    <property type="entry name" value="Ribonucl_H"/>
</dbReference>
<dbReference type="PANTHER" id="PTHR28083">
    <property type="entry name" value="GOOD FOR FULL DBP5 ACTIVITY PROTEIN 2"/>
    <property type="match status" value="1"/>
</dbReference>
<gene>
    <name evidence="2" type="ORF">KGF56_002110</name>
</gene>
<evidence type="ECO:0000313" key="2">
    <source>
        <dbReference type="EMBL" id="KAI3405154.2"/>
    </source>
</evidence>
<dbReference type="RefSeq" id="XP_049180899.1">
    <property type="nucleotide sequence ID" value="XM_049323304.1"/>
</dbReference>
<name>A0AAI9SXX8_9ASCO</name>
<protein>
    <recommendedName>
        <fullName evidence="1">Exonuclease domain-containing protein</fullName>
    </recommendedName>
</protein>
<dbReference type="GO" id="GO:0003676">
    <property type="term" value="F:nucleic acid binding"/>
    <property type="evidence" value="ECO:0007669"/>
    <property type="project" value="InterPro"/>
</dbReference>
<evidence type="ECO:0000313" key="3">
    <source>
        <dbReference type="Proteomes" id="UP001202479"/>
    </source>
</evidence>
<dbReference type="SUPFAM" id="SSF53098">
    <property type="entry name" value="Ribonuclease H-like"/>
    <property type="match status" value="1"/>
</dbReference>
<dbReference type="AlphaFoldDB" id="A0AAI9SXX8"/>